<dbReference type="PANTHER" id="PTHR31721:SF4">
    <property type="entry name" value="OS06G0710300 PROTEIN"/>
    <property type="match status" value="1"/>
</dbReference>
<protein>
    <submittedName>
        <fullName evidence="2">YqhA family protein</fullName>
    </submittedName>
</protein>
<feature type="transmembrane region" description="Helical" evidence="1">
    <location>
        <begin position="65"/>
        <end position="85"/>
    </location>
</feature>
<dbReference type="PIRSF" id="PIRSF026509">
    <property type="entry name" value="UCP026509"/>
    <property type="match status" value="1"/>
</dbReference>
<feature type="transmembrane region" description="Helical" evidence="1">
    <location>
        <begin position="12"/>
        <end position="32"/>
    </location>
</feature>
<keyword evidence="1" id="KW-1133">Transmembrane helix</keyword>
<dbReference type="AlphaFoldDB" id="A0A940MPR3"/>
<dbReference type="PANTHER" id="PTHR31721">
    <property type="entry name" value="OS06G0710300 PROTEIN"/>
    <property type="match status" value="1"/>
</dbReference>
<dbReference type="Pfam" id="PF03350">
    <property type="entry name" value="UPF0114"/>
    <property type="match status" value="1"/>
</dbReference>
<comment type="caution">
    <text evidence="2">The sequence shown here is derived from an EMBL/GenBank/DDBJ whole genome shotgun (WGS) entry which is preliminary data.</text>
</comment>
<proteinExistence type="predicted"/>
<gene>
    <name evidence="2" type="ORF">J5474_11975</name>
</gene>
<evidence type="ECO:0000313" key="3">
    <source>
        <dbReference type="Proteomes" id="UP000675940"/>
    </source>
</evidence>
<evidence type="ECO:0000256" key="1">
    <source>
        <dbReference type="SAM" id="Phobius"/>
    </source>
</evidence>
<dbReference type="RefSeq" id="WP_209361151.1">
    <property type="nucleotide sequence ID" value="NZ_JAGISH010000006.1"/>
</dbReference>
<keyword evidence="1" id="KW-0812">Transmembrane</keyword>
<accession>A0A940MPR3</accession>
<keyword evidence="1" id="KW-0472">Membrane</keyword>
<sequence length="158" mass="17216">MRPVLGHARYLVMIAVIGALVAAVCLLLYGFLEGGKLVWYLLEKGEISRKGAKEMALEFIEIIDLFLMGTVFYIVSVGLYSLFIDAGVPTPDWLKIRTLDDLKNKLVAVVIVVLAVVFLGQAVTWDGVRDLMGLGVGIAAVIAALTWFLSVKSSKTDK</sequence>
<feature type="transmembrane region" description="Helical" evidence="1">
    <location>
        <begin position="131"/>
        <end position="151"/>
    </location>
</feature>
<evidence type="ECO:0000313" key="2">
    <source>
        <dbReference type="EMBL" id="MBP0483204.1"/>
    </source>
</evidence>
<dbReference type="Proteomes" id="UP000675940">
    <property type="component" value="Unassembled WGS sequence"/>
</dbReference>
<reference evidence="2" key="1">
    <citation type="submission" date="2021-03" db="EMBL/GenBank/DDBJ databases">
        <title>Sagittula salina sp. nov. strain M10.9X isolated from the marine waste.</title>
        <authorList>
            <person name="Satari L."/>
            <person name="Molina-Menor E."/>
            <person name="Vidal-Verdu A."/>
            <person name="Pascual J."/>
            <person name="Pereto J."/>
            <person name="Porcar M."/>
        </authorList>
    </citation>
    <scope>NUCLEOTIDE SEQUENCE</scope>
    <source>
        <strain evidence="2">M10.9X</strain>
    </source>
</reference>
<dbReference type="InterPro" id="IPR005134">
    <property type="entry name" value="UPF0114"/>
</dbReference>
<keyword evidence="3" id="KW-1185">Reference proteome</keyword>
<dbReference type="EMBL" id="JAGISH010000006">
    <property type="protein sequence ID" value="MBP0483204.1"/>
    <property type="molecule type" value="Genomic_DNA"/>
</dbReference>
<name>A0A940MPR3_9RHOB</name>
<feature type="transmembrane region" description="Helical" evidence="1">
    <location>
        <begin position="106"/>
        <end position="125"/>
    </location>
</feature>
<organism evidence="2 3">
    <name type="scientific">Sagittula salina</name>
    <dbReference type="NCBI Taxonomy" id="2820268"/>
    <lineage>
        <taxon>Bacteria</taxon>
        <taxon>Pseudomonadati</taxon>
        <taxon>Pseudomonadota</taxon>
        <taxon>Alphaproteobacteria</taxon>
        <taxon>Rhodobacterales</taxon>
        <taxon>Roseobacteraceae</taxon>
        <taxon>Sagittula</taxon>
    </lineage>
</organism>